<accession>Q5TJ88</accession>
<dbReference type="EMBL" id="AJ748296">
    <property type="protein sequence ID" value="CAG38850.1"/>
    <property type="molecule type" value="Genomic_DNA"/>
</dbReference>
<organismHost>
    <name type="scientific">Saccharolobus islandicus</name>
    <name type="common">Sulfolobus islandicus</name>
    <dbReference type="NCBI Taxonomy" id="43080"/>
</organismHost>
<evidence type="ECO:0000313" key="3">
    <source>
        <dbReference type="EMBL" id="CAG38850.1"/>
    </source>
</evidence>
<proteinExistence type="predicted"/>
<organism evidence="3 4">
    <name type="scientific">Sulfolobus islandicus rod-shaped virus 1</name>
    <name type="common">SIRV-1</name>
    <name type="synonym">Sulfolobus virus SIRV-1</name>
    <dbReference type="NCBI Taxonomy" id="157898"/>
    <lineage>
        <taxon>Viruses</taxon>
        <taxon>Adnaviria</taxon>
        <taxon>Zilligvirae</taxon>
        <taxon>Taleaviricota</taxon>
        <taxon>Tokiviricetes</taxon>
        <taxon>Ligamenvirales</taxon>
        <taxon>Rudiviridae</taxon>
        <taxon>Icerudivirus</taxon>
        <taxon>Icerudivirus kverkfjoellense</taxon>
        <taxon>Icerudivirus SIRV1</taxon>
    </lineage>
</organism>
<protein>
    <recommendedName>
        <fullName evidence="2">DUF2341 domain-containing protein</fullName>
    </recommendedName>
</protein>
<keyword evidence="1" id="KW-0812">Transmembrane</keyword>
<dbReference type="InterPro" id="IPR018765">
    <property type="entry name" value="DUF2341"/>
</dbReference>
<keyword evidence="1" id="KW-1133">Transmembrane helix</keyword>
<evidence type="ECO:0000259" key="2">
    <source>
        <dbReference type="Pfam" id="PF10102"/>
    </source>
</evidence>
<dbReference type="Pfam" id="PF10102">
    <property type="entry name" value="DUF2341"/>
    <property type="match status" value="1"/>
</dbReference>
<dbReference type="Proteomes" id="UP000223181">
    <property type="component" value="Segment"/>
</dbReference>
<evidence type="ECO:0000256" key="1">
    <source>
        <dbReference type="SAM" id="Phobius"/>
    </source>
</evidence>
<name>Q5TJ88_SIRV1</name>
<keyword evidence="1" id="KW-0472">Membrane</keyword>
<sequence length="580" mass="64843">MTDLHEKQLIYIILCIRFEFLFTAFLIYYIMPLPYKVNFKLPLEYLSLQDWNNFVQNLIFINQYGSAKLLQYYQNGSFQNLKDVFAKYLYVAQLKVNGYNVLYNLAKPLAYTFGNVFQELINKPIIELSEVIVPIPSLNYNTNFKLPSIEKQIEVLIPNLISKITIHDQIAGTQFVFSGSSNLEQLTYQYLNPQYLQTWRSITLQNLGNSSIQINNSIYLMPKQCLKITVSNPQDIQISAQNPTLVSELIEFGTIKITAYTITISNSQPDPTPSPFQQLLILNLSNIISSPSQLLNLQFCLDAQCQTSLYAWIESYNSNLSSVYIWVNLPISIPANSSITIYMFVRNTIQYPYTGMASNLTSTYGQYDNGENVFLYYNVNPTSTSAWTISGSAGLTTSAPSGSYFSSPNAYYANSAVGDYMYTQIPKLNTNVIITFDVYTTGLGDLFFLVNSSGAGQMARLDGRGSSYYSGLATTSSWTSWNAPPSGLSETTNTWYKYDIIISGSTATAYIGPVSNKLATFGNQANQLTISNNGNYLGLIGDGLGSSYITYWNGFVIRALPPNNVMPSNTNPQLTTIYVA</sequence>
<feature type="transmembrane region" description="Helical" evidence="1">
    <location>
        <begin position="9"/>
        <end position="31"/>
    </location>
</feature>
<reference evidence="3 4" key="1">
    <citation type="journal article" date="2004" name="Mol. Microbiol.">
        <title>Multiple variants of the archaeal DNA rudivirus SIRV1 in a single host and a novel mechanism of genomic variation.</title>
        <authorList>
            <person name="Peng X."/>
            <person name="Kessler A."/>
            <person name="Phan H."/>
            <person name="Garrett R.A."/>
            <person name="Prangishvili D."/>
        </authorList>
    </citation>
    <scope>NUCLEOTIDE SEQUENCE [LARGE SCALE GENOMIC DNA]</scope>
</reference>
<evidence type="ECO:0000313" key="4">
    <source>
        <dbReference type="Proteomes" id="UP000223181"/>
    </source>
</evidence>
<feature type="domain" description="DUF2341" evidence="2">
    <location>
        <begin position="301"/>
        <end position="348"/>
    </location>
</feature>